<proteinExistence type="predicted"/>
<protein>
    <submittedName>
        <fullName evidence="3">Uncharacterized protein</fullName>
    </submittedName>
</protein>
<evidence type="ECO:0000256" key="2">
    <source>
        <dbReference type="SAM" id="SignalP"/>
    </source>
</evidence>
<comment type="caution">
    <text evidence="3">The sequence shown here is derived from an EMBL/GenBank/DDBJ whole genome shotgun (WGS) entry which is preliminary data.</text>
</comment>
<feature type="region of interest" description="Disordered" evidence="1">
    <location>
        <begin position="223"/>
        <end position="246"/>
    </location>
</feature>
<evidence type="ECO:0000313" key="4">
    <source>
        <dbReference type="Proteomes" id="UP000826195"/>
    </source>
</evidence>
<feature type="signal peptide" evidence="2">
    <location>
        <begin position="1"/>
        <end position="17"/>
    </location>
</feature>
<evidence type="ECO:0000313" key="3">
    <source>
        <dbReference type="EMBL" id="KAH0567312.1"/>
    </source>
</evidence>
<dbReference type="AlphaFoldDB" id="A0AAV7J7T1"/>
<gene>
    <name evidence="3" type="ORF">KQX54_008319</name>
</gene>
<dbReference type="Proteomes" id="UP000826195">
    <property type="component" value="Unassembled WGS sequence"/>
</dbReference>
<name>A0AAV7J7T1_COTGL</name>
<reference evidence="3 4" key="1">
    <citation type="journal article" date="2021" name="J. Hered.">
        <title>A chromosome-level genome assembly of the parasitoid wasp, Cotesia glomerata (Hymenoptera: Braconidae).</title>
        <authorList>
            <person name="Pinto B.J."/>
            <person name="Weis J.J."/>
            <person name="Gamble T."/>
            <person name="Ode P.J."/>
            <person name="Paul R."/>
            <person name="Zaspel J.M."/>
        </authorList>
    </citation>
    <scope>NUCLEOTIDE SEQUENCE [LARGE SCALE GENOMIC DNA]</scope>
    <source>
        <strain evidence="3">CgM1</strain>
    </source>
</reference>
<keyword evidence="2" id="KW-0732">Signal</keyword>
<dbReference type="EMBL" id="JAHXZJ010000001">
    <property type="protein sequence ID" value="KAH0567312.1"/>
    <property type="molecule type" value="Genomic_DNA"/>
</dbReference>
<keyword evidence="4" id="KW-1185">Reference proteome</keyword>
<organism evidence="3 4">
    <name type="scientific">Cotesia glomerata</name>
    <name type="common">Lepidopteran parasitic wasp</name>
    <name type="synonym">Apanteles glomeratus</name>
    <dbReference type="NCBI Taxonomy" id="32391"/>
    <lineage>
        <taxon>Eukaryota</taxon>
        <taxon>Metazoa</taxon>
        <taxon>Ecdysozoa</taxon>
        <taxon>Arthropoda</taxon>
        <taxon>Hexapoda</taxon>
        <taxon>Insecta</taxon>
        <taxon>Pterygota</taxon>
        <taxon>Neoptera</taxon>
        <taxon>Endopterygota</taxon>
        <taxon>Hymenoptera</taxon>
        <taxon>Apocrita</taxon>
        <taxon>Ichneumonoidea</taxon>
        <taxon>Braconidae</taxon>
        <taxon>Microgastrinae</taxon>
        <taxon>Cotesia</taxon>
    </lineage>
</organism>
<accession>A0AAV7J7T1</accession>
<evidence type="ECO:0000256" key="1">
    <source>
        <dbReference type="SAM" id="MobiDB-lite"/>
    </source>
</evidence>
<feature type="chain" id="PRO_5043574638" evidence="2">
    <location>
        <begin position="18"/>
        <end position="246"/>
    </location>
</feature>
<sequence>MAKKVLMIGFLLVIVEAVKVSDKIDLNANNDRFNANNFVNFDQGSGAVDPRINEAAGCHKKILCFKDPLTIINEIQLDIVDSGLLINRDESQINNKICDLTVKSKKDQFGNLITTVKFKLVTKINKVKVNDVPIINGFRGLINIDNDNNNNNNNHAPDPINPQIHQRYNTNNFQPSLGVPKNYFSRPQADFYYYNNKNNNNNNDDVGISRMYRGESYRRKPWMTSRDAIDDKIEPPLSKTSMNDQQ</sequence>